<evidence type="ECO:0000259" key="3">
    <source>
        <dbReference type="Pfam" id="PF01551"/>
    </source>
</evidence>
<feature type="domain" description="M23ase beta-sheet core" evidence="3">
    <location>
        <begin position="56"/>
        <end position="149"/>
    </location>
</feature>
<dbReference type="PANTHER" id="PTHR21666">
    <property type="entry name" value="PEPTIDASE-RELATED"/>
    <property type="match status" value="1"/>
</dbReference>
<dbReference type="RefSeq" id="WP_317563993.1">
    <property type="nucleotide sequence ID" value="NZ_JAWLJX010000002.1"/>
</dbReference>
<proteinExistence type="predicted"/>
<dbReference type="EC" id="3.4.-.-" evidence="4"/>
<feature type="chain" id="PRO_5046865668" evidence="2">
    <location>
        <begin position="28"/>
        <end position="168"/>
    </location>
</feature>
<sequence length="168" mass="17679">MNIRLALRASSIGVVVGLSLSTAVASAAPSDFTWPLQPKPRIVTPFDRPDQNWLPGHRGVDLAADEGRPVLAVADGTVVFAGSVAGKPVVSVDHPGGLRSTYEPVTASVTAGTRVRRGTVLGSLASGHDGCSSTCLHWGIRRGREYLDPTALVRTRPIRLKPVDGPSR</sequence>
<evidence type="ECO:0000313" key="4">
    <source>
        <dbReference type="EMBL" id="MDV6261354.1"/>
    </source>
</evidence>
<keyword evidence="5" id="KW-1185">Reference proteome</keyword>
<dbReference type="InterPro" id="IPR050570">
    <property type="entry name" value="Cell_wall_metabolism_enzyme"/>
</dbReference>
<comment type="caution">
    <text evidence="4">The sequence shown here is derived from an EMBL/GenBank/DDBJ whole genome shotgun (WGS) entry which is preliminary data.</text>
</comment>
<dbReference type="EMBL" id="JAWLJX010000002">
    <property type="protein sequence ID" value="MDV6261354.1"/>
    <property type="molecule type" value="Genomic_DNA"/>
</dbReference>
<dbReference type="Gene3D" id="2.70.70.10">
    <property type="entry name" value="Glucose Permease (Domain IIA)"/>
    <property type="match status" value="1"/>
</dbReference>
<dbReference type="SUPFAM" id="SSF51261">
    <property type="entry name" value="Duplicated hybrid motif"/>
    <property type="match status" value="1"/>
</dbReference>
<dbReference type="PANTHER" id="PTHR21666:SF289">
    <property type="entry name" value="L-ALA--D-GLU ENDOPEPTIDASE"/>
    <property type="match status" value="1"/>
</dbReference>
<dbReference type="CDD" id="cd12797">
    <property type="entry name" value="M23_peptidase"/>
    <property type="match status" value="1"/>
</dbReference>
<evidence type="ECO:0000313" key="5">
    <source>
        <dbReference type="Proteomes" id="UP001185755"/>
    </source>
</evidence>
<dbReference type="InterPro" id="IPR011055">
    <property type="entry name" value="Dup_hybrid_motif"/>
</dbReference>
<dbReference type="Pfam" id="PF01551">
    <property type="entry name" value="Peptidase_M23"/>
    <property type="match status" value="1"/>
</dbReference>
<protein>
    <submittedName>
        <fullName evidence="4">M23 family metallopeptidase</fullName>
        <ecNumber evidence="4">3.4.-.-</ecNumber>
    </submittedName>
</protein>
<gene>
    <name evidence="4" type="ORF">R3P96_08370</name>
</gene>
<reference evidence="4 5" key="1">
    <citation type="submission" date="2023-10" db="EMBL/GenBank/DDBJ databases">
        <title>Development of a sustainable strategy for remediation of hydrocarbon-contaminated territories based on the waste exchange concept.</title>
        <authorList>
            <person name="Krivoruchko A."/>
        </authorList>
    </citation>
    <scope>NUCLEOTIDE SEQUENCE [LARGE SCALE GENOMIC DNA]</scope>
    <source>
        <strain evidence="4 5">IEGM 1323</strain>
    </source>
</reference>
<organism evidence="4 5">
    <name type="scientific">Rhodococcoides yunnanense</name>
    <dbReference type="NCBI Taxonomy" id="278209"/>
    <lineage>
        <taxon>Bacteria</taxon>
        <taxon>Bacillati</taxon>
        <taxon>Actinomycetota</taxon>
        <taxon>Actinomycetes</taxon>
        <taxon>Mycobacteriales</taxon>
        <taxon>Nocardiaceae</taxon>
        <taxon>Rhodococcoides</taxon>
    </lineage>
</organism>
<keyword evidence="4" id="KW-0378">Hydrolase</keyword>
<accession>A0ABU4BB44</accession>
<name>A0ABU4BB44_9NOCA</name>
<dbReference type="Proteomes" id="UP001185755">
    <property type="component" value="Unassembled WGS sequence"/>
</dbReference>
<dbReference type="InterPro" id="IPR016047">
    <property type="entry name" value="M23ase_b-sheet_dom"/>
</dbReference>
<keyword evidence="1 2" id="KW-0732">Signal</keyword>
<dbReference type="GO" id="GO:0016787">
    <property type="term" value="F:hydrolase activity"/>
    <property type="evidence" value="ECO:0007669"/>
    <property type="project" value="UniProtKB-KW"/>
</dbReference>
<evidence type="ECO:0000256" key="1">
    <source>
        <dbReference type="ARBA" id="ARBA00022729"/>
    </source>
</evidence>
<feature type="signal peptide" evidence="2">
    <location>
        <begin position="1"/>
        <end position="27"/>
    </location>
</feature>
<evidence type="ECO:0000256" key="2">
    <source>
        <dbReference type="SAM" id="SignalP"/>
    </source>
</evidence>